<dbReference type="GO" id="GO:0045944">
    <property type="term" value="P:positive regulation of transcription by RNA polymerase II"/>
    <property type="evidence" value="ECO:0007669"/>
    <property type="project" value="InterPro"/>
</dbReference>
<dbReference type="InterPro" id="IPR033896">
    <property type="entry name" value="MEF2-like_N"/>
</dbReference>
<dbReference type="FunFam" id="3.40.1810.10:FF:000007">
    <property type="entry name" value="Transcription factor, MADS-box"/>
    <property type="match status" value="1"/>
</dbReference>
<dbReference type="OrthoDB" id="1898716at2759"/>
<protein>
    <submittedName>
        <fullName evidence="9">MADS-box protein SVP</fullName>
    </submittedName>
</protein>
<proteinExistence type="predicted"/>
<dbReference type="PROSITE" id="PS51297">
    <property type="entry name" value="K_BOX"/>
    <property type="match status" value="1"/>
</dbReference>
<evidence type="ECO:0000256" key="2">
    <source>
        <dbReference type="ARBA" id="ARBA00023015"/>
    </source>
</evidence>
<evidence type="ECO:0000256" key="3">
    <source>
        <dbReference type="ARBA" id="ARBA00023125"/>
    </source>
</evidence>
<dbReference type="InParanoid" id="A0A6I9U5Z5"/>
<dbReference type="InterPro" id="IPR002100">
    <property type="entry name" value="TF_MADSbox"/>
</dbReference>
<dbReference type="Pfam" id="PF00319">
    <property type="entry name" value="SRF-TF"/>
    <property type="match status" value="1"/>
</dbReference>
<evidence type="ECO:0000259" key="6">
    <source>
        <dbReference type="PROSITE" id="PS50066"/>
    </source>
</evidence>
<dbReference type="PANTHER" id="PTHR48019">
    <property type="entry name" value="SERUM RESPONSE FACTOR HOMOLOG"/>
    <property type="match status" value="1"/>
</dbReference>
<dbReference type="GO" id="GO:0000977">
    <property type="term" value="F:RNA polymerase II transcription regulatory region sequence-specific DNA binding"/>
    <property type="evidence" value="ECO:0007669"/>
    <property type="project" value="InterPro"/>
</dbReference>
<keyword evidence="4" id="KW-0804">Transcription</keyword>
<dbReference type="Pfam" id="PF01486">
    <property type="entry name" value="K-box"/>
    <property type="match status" value="1"/>
</dbReference>
<dbReference type="SUPFAM" id="SSF55455">
    <property type="entry name" value="SRF-like"/>
    <property type="match status" value="1"/>
</dbReference>
<dbReference type="CDD" id="cd00265">
    <property type="entry name" value="MADS_MEF2_like"/>
    <property type="match status" value="1"/>
</dbReference>
<evidence type="ECO:0000256" key="5">
    <source>
        <dbReference type="ARBA" id="ARBA00023242"/>
    </source>
</evidence>
<comment type="subcellular location">
    <subcellularLocation>
        <location evidence="1">Nucleus</location>
    </subcellularLocation>
</comment>
<dbReference type="GO" id="GO:0046983">
    <property type="term" value="F:protein dimerization activity"/>
    <property type="evidence" value="ECO:0007669"/>
    <property type="project" value="InterPro"/>
</dbReference>
<dbReference type="KEGG" id="sind:105172630"/>
<keyword evidence="3" id="KW-0238">DNA-binding</keyword>
<dbReference type="PROSITE" id="PS50066">
    <property type="entry name" value="MADS_BOX_2"/>
    <property type="match status" value="1"/>
</dbReference>
<dbReference type="PROSITE" id="PS00350">
    <property type="entry name" value="MADS_BOX_1"/>
    <property type="match status" value="1"/>
</dbReference>
<dbReference type="InterPro" id="IPR050142">
    <property type="entry name" value="MADS-box/MEF2_TF"/>
</dbReference>
<dbReference type="Proteomes" id="UP000504604">
    <property type="component" value="Linkage group LG10"/>
</dbReference>
<dbReference type="GO" id="GO:0005634">
    <property type="term" value="C:nucleus"/>
    <property type="evidence" value="ECO:0007669"/>
    <property type="project" value="UniProtKB-SubCell"/>
</dbReference>
<accession>A0A6I9U5Z5</accession>
<keyword evidence="8" id="KW-1185">Reference proteome</keyword>
<gene>
    <name evidence="9" type="primary">LOC105172630</name>
</gene>
<dbReference type="PRINTS" id="PR00404">
    <property type="entry name" value="MADSDOMAIN"/>
</dbReference>
<feature type="domain" description="MADS-box" evidence="6">
    <location>
        <begin position="1"/>
        <end position="61"/>
    </location>
</feature>
<dbReference type="RefSeq" id="XP_011092451.1">
    <property type="nucleotide sequence ID" value="XM_011094149.2"/>
</dbReference>
<evidence type="ECO:0000259" key="7">
    <source>
        <dbReference type="PROSITE" id="PS51297"/>
    </source>
</evidence>
<dbReference type="InterPro" id="IPR036879">
    <property type="entry name" value="TF_MADSbox_sf"/>
</dbReference>
<dbReference type="InterPro" id="IPR002487">
    <property type="entry name" value="TF_Kbox"/>
</dbReference>
<dbReference type="GeneID" id="105172630"/>
<dbReference type="SMART" id="SM00432">
    <property type="entry name" value="MADS"/>
    <property type="match status" value="1"/>
</dbReference>
<name>A0A6I9U5Z5_SESIN</name>
<reference evidence="9" key="1">
    <citation type="submission" date="2025-08" db="UniProtKB">
        <authorList>
            <consortium name="RefSeq"/>
        </authorList>
    </citation>
    <scope>IDENTIFICATION</scope>
</reference>
<keyword evidence="2" id="KW-0805">Transcription regulation</keyword>
<dbReference type="Gene3D" id="3.40.1810.10">
    <property type="entry name" value="Transcription factor, MADS-box"/>
    <property type="match status" value="1"/>
</dbReference>
<evidence type="ECO:0000313" key="8">
    <source>
        <dbReference type="Proteomes" id="UP000504604"/>
    </source>
</evidence>
<organism evidence="8 9">
    <name type="scientific">Sesamum indicum</name>
    <name type="common">Oriental sesame</name>
    <name type="synonym">Sesamum orientale</name>
    <dbReference type="NCBI Taxonomy" id="4182"/>
    <lineage>
        <taxon>Eukaryota</taxon>
        <taxon>Viridiplantae</taxon>
        <taxon>Streptophyta</taxon>
        <taxon>Embryophyta</taxon>
        <taxon>Tracheophyta</taxon>
        <taxon>Spermatophyta</taxon>
        <taxon>Magnoliopsida</taxon>
        <taxon>eudicotyledons</taxon>
        <taxon>Gunneridae</taxon>
        <taxon>Pentapetalae</taxon>
        <taxon>asterids</taxon>
        <taxon>lamiids</taxon>
        <taxon>Lamiales</taxon>
        <taxon>Pedaliaceae</taxon>
        <taxon>Sesamum</taxon>
    </lineage>
</organism>
<evidence type="ECO:0000256" key="1">
    <source>
        <dbReference type="ARBA" id="ARBA00004123"/>
    </source>
</evidence>
<keyword evidence="5" id="KW-0539">Nucleus</keyword>
<evidence type="ECO:0000256" key="4">
    <source>
        <dbReference type="ARBA" id="ARBA00023163"/>
    </source>
</evidence>
<feature type="domain" description="K-box" evidence="7">
    <location>
        <begin position="87"/>
        <end position="177"/>
    </location>
</feature>
<dbReference type="AlphaFoldDB" id="A0A6I9U5Z5"/>
<dbReference type="GO" id="GO:0003700">
    <property type="term" value="F:DNA-binding transcription factor activity"/>
    <property type="evidence" value="ECO:0007669"/>
    <property type="project" value="InterPro"/>
</dbReference>
<evidence type="ECO:0000313" key="9">
    <source>
        <dbReference type="RefSeq" id="XP_011092451.1"/>
    </source>
</evidence>
<sequence length="220" mass="24767">MVRQKIEIKKISDLSARQVTFSKRRRGLFKKAQELSTLCDAEIALIVFSATGKLFHYSSSSMMQIIRRHNRQSEDSKLGYHPSLQFQTGSSDSHDMLRKHLADKTTELRQVKGEDLEGLSMDDLMKLEKLVEGGLSRVAKTKDDKFLNLISMLKTRESELVKENTQLKQLAEKSRGGLDNVVHHQANITNSHGLLVYCPAADKNDSDISLKLGLPCPNSN</sequence>